<evidence type="ECO:0000313" key="2">
    <source>
        <dbReference type="Proteomes" id="UP001207408"/>
    </source>
</evidence>
<sequence>MQKEVQFKYEIPSPGMARGELTVHNTKVPFEVANVSNPLFDLLKGMTSLVLEPSHLWDEENICWVDWYSDLNGYKWTLSTNDGKNLQIKLVFLEDIFNEDEAQTIINTHCNFHSFYQEIIQELDRFIKNIGLLNYQQLWQKDEFPLTYFLILKKHLLEQDKWEPIIPDNTTFLDELNLLQL</sequence>
<accession>A0AAE3SIE7</accession>
<dbReference type="AlphaFoldDB" id="A0AAE3SIE7"/>
<proteinExistence type="predicted"/>
<dbReference type="RefSeq" id="WP_301197589.1">
    <property type="nucleotide sequence ID" value="NZ_JAPDPI010000002.1"/>
</dbReference>
<name>A0AAE3SIE7_9BACT</name>
<organism evidence="1 2">
    <name type="scientific">Plebeiibacterium marinum</name>
    <dbReference type="NCBI Taxonomy" id="2992111"/>
    <lineage>
        <taxon>Bacteria</taxon>
        <taxon>Pseudomonadati</taxon>
        <taxon>Bacteroidota</taxon>
        <taxon>Bacteroidia</taxon>
        <taxon>Marinilabiliales</taxon>
        <taxon>Marinilabiliaceae</taxon>
        <taxon>Plebeiibacterium</taxon>
    </lineage>
</organism>
<keyword evidence="2" id="KW-1185">Reference proteome</keyword>
<comment type="caution">
    <text evidence="1">The sequence shown here is derived from an EMBL/GenBank/DDBJ whole genome shotgun (WGS) entry which is preliminary data.</text>
</comment>
<dbReference type="EMBL" id="JAPDPI010000002">
    <property type="protein sequence ID" value="MCW3804368.1"/>
    <property type="molecule type" value="Genomic_DNA"/>
</dbReference>
<reference evidence="1" key="1">
    <citation type="submission" date="2022-10" db="EMBL/GenBank/DDBJ databases">
        <authorList>
            <person name="Yu W.X."/>
        </authorList>
    </citation>
    <scope>NUCLEOTIDE SEQUENCE</scope>
    <source>
        <strain evidence="1">D04</strain>
    </source>
</reference>
<gene>
    <name evidence="1" type="ORF">OM074_01960</name>
</gene>
<dbReference type="Proteomes" id="UP001207408">
    <property type="component" value="Unassembled WGS sequence"/>
</dbReference>
<evidence type="ECO:0000313" key="1">
    <source>
        <dbReference type="EMBL" id="MCW3804368.1"/>
    </source>
</evidence>
<protein>
    <submittedName>
        <fullName evidence="1">Uncharacterized protein</fullName>
    </submittedName>
</protein>